<evidence type="ECO:0000313" key="9">
    <source>
        <dbReference type="Proteomes" id="UP000887566"/>
    </source>
</evidence>
<keyword evidence="3 7" id="KW-0479">Metal-binding</keyword>
<dbReference type="InterPro" id="IPR017972">
    <property type="entry name" value="Cyt_P450_CS"/>
</dbReference>
<evidence type="ECO:0000256" key="3">
    <source>
        <dbReference type="ARBA" id="ARBA00022723"/>
    </source>
</evidence>
<evidence type="ECO:0000256" key="8">
    <source>
        <dbReference type="RuleBase" id="RU000461"/>
    </source>
</evidence>
<evidence type="ECO:0000256" key="4">
    <source>
        <dbReference type="ARBA" id="ARBA00023002"/>
    </source>
</evidence>
<dbReference type="WBParaSite" id="PSAMB.scaffold213size65278.g3420.t1">
    <property type="protein sequence ID" value="PSAMB.scaffold213size65278.g3420.t1"/>
    <property type="gene ID" value="PSAMB.scaffold213size65278.g3420"/>
</dbReference>
<dbReference type="InterPro" id="IPR036396">
    <property type="entry name" value="Cyt_P450_sf"/>
</dbReference>
<dbReference type="PANTHER" id="PTHR24284:SF1">
    <property type="entry name" value="CYTOCHROME P450 FAMILY"/>
    <property type="match status" value="1"/>
</dbReference>
<evidence type="ECO:0000256" key="6">
    <source>
        <dbReference type="ARBA" id="ARBA00023033"/>
    </source>
</evidence>
<dbReference type="SUPFAM" id="SSF48264">
    <property type="entry name" value="Cytochrome P450"/>
    <property type="match status" value="1"/>
</dbReference>
<dbReference type="GO" id="GO:0016705">
    <property type="term" value="F:oxidoreductase activity, acting on paired donors, with incorporation or reduction of molecular oxygen"/>
    <property type="evidence" value="ECO:0007669"/>
    <property type="project" value="InterPro"/>
</dbReference>
<evidence type="ECO:0000256" key="7">
    <source>
        <dbReference type="PIRSR" id="PIRSR602401-1"/>
    </source>
</evidence>
<keyword evidence="7 8" id="KW-0349">Heme</keyword>
<evidence type="ECO:0000313" key="10">
    <source>
        <dbReference type="WBParaSite" id="PSAMB.scaffold213size65278.g3420.t1"/>
    </source>
</evidence>
<dbReference type="PRINTS" id="PR00385">
    <property type="entry name" value="P450"/>
</dbReference>
<dbReference type="InterPro" id="IPR001128">
    <property type="entry name" value="Cyt_P450"/>
</dbReference>
<reference evidence="10" key="1">
    <citation type="submission" date="2022-11" db="UniProtKB">
        <authorList>
            <consortium name="WormBaseParasite"/>
        </authorList>
    </citation>
    <scope>IDENTIFICATION</scope>
</reference>
<accession>A0A914VMZ2</accession>
<dbReference type="Pfam" id="PF00067">
    <property type="entry name" value="p450"/>
    <property type="match status" value="1"/>
</dbReference>
<dbReference type="PANTHER" id="PTHR24284">
    <property type="entry name" value="CYTOCHROME P450 FAMILY"/>
    <property type="match status" value="1"/>
</dbReference>
<keyword evidence="9" id="KW-1185">Reference proteome</keyword>
<keyword evidence="4 8" id="KW-0560">Oxidoreductase</keyword>
<dbReference type="Proteomes" id="UP000887566">
    <property type="component" value="Unplaced"/>
</dbReference>
<comment type="cofactor">
    <cofactor evidence="1 7">
        <name>heme</name>
        <dbReference type="ChEBI" id="CHEBI:30413"/>
    </cofactor>
</comment>
<sequence length="501" mass="57488">MGPSFLLVFVACIAYYIYRFYKTVAKYPPGPRPLPIIGNIHQLELINTHKWFEKMSHVYGPVFTVFLPRPTVIITRLPEMKEALIKKGDIFAGRSQSPIESLFQSMDNGGVIFSEKESWKEQRRFAVHTLRDFGMGRNCMEEKILNSVCTMVEQINELANLPSADMNWPIQLCVGNIINELLFDHHYEPDNCAKFIEFKDLFERVLHLMRNRASVLIVQAYPWLVNVPIIGHHGYWDLRKDMLVVLDFIHDEIRENKKKIDYHGEQTCFVNAYLQEMKRREEKGEDMGSFSELQLANVLMDFWLAGMETTATTLRWAIVLLTAHPEIQTKLQAEIDAVVGKDRQPSMTDKPNMPYSSAVVMELQRKSNIVTLNNPHKTTQDTDIGGLFIPKDCAILPQVSTVLDNPEVYANPERFEPERFLEADGKTFNKTAVEHLVPFSLGKRQCAGESLARMELFLILVVLMQRYSFVVPENGSPPDLTPIYGATQVPLPYECKIQLRS</sequence>
<dbReference type="GO" id="GO:0020037">
    <property type="term" value="F:heme binding"/>
    <property type="evidence" value="ECO:0007669"/>
    <property type="project" value="InterPro"/>
</dbReference>
<dbReference type="GO" id="GO:0004497">
    <property type="term" value="F:monooxygenase activity"/>
    <property type="evidence" value="ECO:0007669"/>
    <property type="project" value="UniProtKB-KW"/>
</dbReference>
<organism evidence="9 10">
    <name type="scientific">Plectus sambesii</name>
    <dbReference type="NCBI Taxonomy" id="2011161"/>
    <lineage>
        <taxon>Eukaryota</taxon>
        <taxon>Metazoa</taxon>
        <taxon>Ecdysozoa</taxon>
        <taxon>Nematoda</taxon>
        <taxon>Chromadorea</taxon>
        <taxon>Plectida</taxon>
        <taxon>Plectina</taxon>
        <taxon>Plectoidea</taxon>
        <taxon>Plectidae</taxon>
        <taxon>Plectus</taxon>
    </lineage>
</organism>
<dbReference type="GO" id="GO:0005506">
    <property type="term" value="F:iron ion binding"/>
    <property type="evidence" value="ECO:0007669"/>
    <property type="project" value="InterPro"/>
</dbReference>
<dbReference type="PRINTS" id="PR00463">
    <property type="entry name" value="EP450I"/>
</dbReference>
<comment type="similarity">
    <text evidence="2 8">Belongs to the cytochrome P450 family.</text>
</comment>
<dbReference type="PROSITE" id="PS00086">
    <property type="entry name" value="CYTOCHROME_P450"/>
    <property type="match status" value="1"/>
</dbReference>
<evidence type="ECO:0000256" key="2">
    <source>
        <dbReference type="ARBA" id="ARBA00010617"/>
    </source>
</evidence>
<dbReference type="InterPro" id="IPR002401">
    <property type="entry name" value="Cyt_P450_E_grp-I"/>
</dbReference>
<feature type="binding site" description="axial binding residue" evidence="7">
    <location>
        <position position="446"/>
    </location>
    <ligand>
        <name>heme</name>
        <dbReference type="ChEBI" id="CHEBI:30413"/>
    </ligand>
    <ligandPart>
        <name>Fe</name>
        <dbReference type="ChEBI" id="CHEBI:18248"/>
    </ligandPart>
</feature>
<dbReference type="Gene3D" id="1.10.630.10">
    <property type="entry name" value="Cytochrome P450"/>
    <property type="match status" value="1"/>
</dbReference>
<evidence type="ECO:0000256" key="1">
    <source>
        <dbReference type="ARBA" id="ARBA00001971"/>
    </source>
</evidence>
<name>A0A914VMZ2_9BILA</name>
<proteinExistence type="inferred from homology"/>
<dbReference type="FunFam" id="1.10.630.10:FF:000036">
    <property type="entry name" value="CYtochrome P450 family"/>
    <property type="match status" value="1"/>
</dbReference>
<evidence type="ECO:0000256" key="5">
    <source>
        <dbReference type="ARBA" id="ARBA00023004"/>
    </source>
</evidence>
<protein>
    <submittedName>
        <fullName evidence="10">Cytochrome P450</fullName>
    </submittedName>
</protein>
<keyword evidence="5 7" id="KW-0408">Iron</keyword>
<keyword evidence="6 8" id="KW-0503">Monooxygenase</keyword>
<dbReference type="AlphaFoldDB" id="A0A914VMZ2"/>